<protein>
    <submittedName>
        <fullName evidence="2">Uncharacterized protein</fullName>
    </submittedName>
</protein>
<organism evidence="2 3">
    <name type="scientific">Streptomyces orinoci</name>
    <name type="common">Streptoverticillium orinoci</name>
    <dbReference type="NCBI Taxonomy" id="67339"/>
    <lineage>
        <taxon>Bacteria</taxon>
        <taxon>Bacillati</taxon>
        <taxon>Actinomycetota</taxon>
        <taxon>Actinomycetes</taxon>
        <taxon>Kitasatosporales</taxon>
        <taxon>Streptomycetaceae</taxon>
        <taxon>Streptomyces</taxon>
    </lineage>
</organism>
<proteinExistence type="predicted"/>
<reference evidence="2 3" key="1">
    <citation type="submission" date="2024-06" db="EMBL/GenBank/DDBJ databases">
        <title>The Natural Products Discovery Center: Release of the First 8490 Sequenced Strains for Exploring Actinobacteria Biosynthetic Diversity.</title>
        <authorList>
            <person name="Kalkreuter E."/>
            <person name="Kautsar S.A."/>
            <person name="Yang D."/>
            <person name="Bader C.D."/>
            <person name="Teijaro C.N."/>
            <person name="Fluegel L."/>
            <person name="Davis C.M."/>
            <person name="Simpson J.R."/>
            <person name="Lauterbach L."/>
            <person name="Steele A.D."/>
            <person name="Gui C."/>
            <person name="Meng S."/>
            <person name="Li G."/>
            <person name="Viehrig K."/>
            <person name="Ye F."/>
            <person name="Su P."/>
            <person name="Kiefer A.F."/>
            <person name="Nichols A."/>
            <person name="Cepeda A.J."/>
            <person name="Yan W."/>
            <person name="Fan B."/>
            <person name="Jiang Y."/>
            <person name="Adhikari A."/>
            <person name="Zheng C.-J."/>
            <person name="Schuster L."/>
            <person name="Cowan T.M."/>
            <person name="Smanski M.J."/>
            <person name="Chevrette M.G."/>
            <person name="De Carvalho L.P.S."/>
            <person name="Shen B."/>
        </authorList>
    </citation>
    <scope>NUCLEOTIDE SEQUENCE [LARGE SCALE GENOMIC DNA]</scope>
    <source>
        <strain evidence="2 3">NPDC052347</strain>
    </source>
</reference>
<feature type="region of interest" description="Disordered" evidence="1">
    <location>
        <begin position="34"/>
        <end position="57"/>
    </location>
</feature>
<dbReference type="EMBL" id="JBFAUK010000023">
    <property type="protein sequence ID" value="MEV5509648.1"/>
    <property type="molecule type" value="Genomic_DNA"/>
</dbReference>
<dbReference type="RefSeq" id="WP_161968674.1">
    <property type="nucleotide sequence ID" value="NZ_JBFAUK010000023.1"/>
</dbReference>
<sequence length="57" mass="6274">MFPHDSTGDQWFDHRQSDAYRALGHWIGEWAGELLGGQLPDEQGDDRAGNDGTSKGS</sequence>
<evidence type="ECO:0000256" key="1">
    <source>
        <dbReference type="SAM" id="MobiDB-lite"/>
    </source>
</evidence>
<evidence type="ECO:0000313" key="2">
    <source>
        <dbReference type="EMBL" id="MEV5509648.1"/>
    </source>
</evidence>
<evidence type="ECO:0000313" key="3">
    <source>
        <dbReference type="Proteomes" id="UP001552594"/>
    </source>
</evidence>
<accession>A0ABV3K3B4</accession>
<comment type="caution">
    <text evidence="2">The sequence shown here is derived from an EMBL/GenBank/DDBJ whole genome shotgun (WGS) entry which is preliminary data.</text>
</comment>
<dbReference type="Proteomes" id="UP001552594">
    <property type="component" value="Unassembled WGS sequence"/>
</dbReference>
<name>A0ABV3K3B4_STRON</name>
<keyword evidence="3" id="KW-1185">Reference proteome</keyword>
<gene>
    <name evidence="2" type="ORF">AB0L16_24965</name>
</gene>